<name>A0A8T4IDA6_9SPHN</name>
<dbReference type="EMBL" id="JAGRQC010000002">
    <property type="protein sequence ID" value="MBR0552381.1"/>
    <property type="molecule type" value="Genomic_DNA"/>
</dbReference>
<gene>
    <name evidence="3" type="ORF">J7S20_07675</name>
</gene>
<feature type="chain" id="PRO_5035873840" evidence="2">
    <location>
        <begin position="21"/>
        <end position="179"/>
    </location>
</feature>
<dbReference type="AlphaFoldDB" id="A0A8T4IDA6"/>
<evidence type="ECO:0000313" key="3">
    <source>
        <dbReference type="EMBL" id="MBR0552381.1"/>
    </source>
</evidence>
<keyword evidence="2" id="KW-0732">Signal</keyword>
<protein>
    <submittedName>
        <fullName evidence="3">Uncharacterized protein</fullName>
    </submittedName>
</protein>
<comment type="caution">
    <text evidence="3">The sequence shown here is derived from an EMBL/GenBank/DDBJ whole genome shotgun (WGS) entry which is preliminary data.</text>
</comment>
<feature type="region of interest" description="Disordered" evidence="1">
    <location>
        <begin position="126"/>
        <end position="179"/>
    </location>
</feature>
<accession>A0A8T4IDA6</accession>
<sequence length="179" mass="18438">MAALAMAGLIALPAGSAARADVPAQAGKVDHDAVCFAGLSYVNTVFARRGDKLKPAQRQQMALFRYAIPFYAARLTASFDDDQLAAQMAAGQAAFAAIHDKGAATVACYGIYKDAMKRVTAALEAAPAPEADAKQDEDAATDDKAAAPASDEPSEEQAVSEGESNAAADAPSDDETGER</sequence>
<evidence type="ECO:0000313" key="4">
    <source>
        <dbReference type="Proteomes" id="UP000676996"/>
    </source>
</evidence>
<organism evidence="3 4">
    <name type="scientific">Stakelama marina</name>
    <dbReference type="NCBI Taxonomy" id="2826939"/>
    <lineage>
        <taxon>Bacteria</taxon>
        <taxon>Pseudomonadati</taxon>
        <taxon>Pseudomonadota</taxon>
        <taxon>Alphaproteobacteria</taxon>
        <taxon>Sphingomonadales</taxon>
        <taxon>Sphingomonadaceae</taxon>
        <taxon>Stakelama</taxon>
    </lineage>
</organism>
<dbReference type="Proteomes" id="UP000676996">
    <property type="component" value="Unassembled WGS sequence"/>
</dbReference>
<evidence type="ECO:0000256" key="2">
    <source>
        <dbReference type="SAM" id="SignalP"/>
    </source>
</evidence>
<dbReference type="RefSeq" id="WP_284053660.1">
    <property type="nucleotide sequence ID" value="NZ_JAGRQC010000002.1"/>
</dbReference>
<feature type="compositionally biased region" description="Basic and acidic residues" evidence="1">
    <location>
        <begin position="131"/>
        <end position="145"/>
    </location>
</feature>
<feature type="signal peptide" evidence="2">
    <location>
        <begin position="1"/>
        <end position="20"/>
    </location>
</feature>
<evidence type="ECO:0000256" key="1">
    <source>
        <dbReference type="SAM" id="MobiDB-lite"/>
    </source>
</evidence>
<proteinExistence type="predicted"/>
<keyword evidence="4" id="KW-1185">Reference proteome</keyword>
<reference evidence="3" key="1">
    <citation type="submission" date="2021-04" db="EMBL/GenBank/DDBJ databases">
        <title>Ouciella asimina sp. nov., isolated from the surface seawater in the hydrothermal field of Okinawa Trough.</title>
        <authorList>
            <person name="Shuang W."/>
        </authorList>
    </citation>
    <scope>NUCLEOTIDE SEQUENCE</scope>
    <source>
        <strain evidence="3">LXI357</strain>
    </source>
</reference>